<dbReference type="Gramene" id="Pp3c4_25970V3.2">
    <property type="protein sequence ID" value="PAC:32922038.CDS.1"/>
    <property type="gene ID" value="Pp3c4_25970"/>
</dbReference>
<dbReference type="EnsemblPlants" id="Pp3c4_25970V3.1">
    <property type="protein sequence ID" value="PAC:32922037.CDS.1"/>
    <property type="gene ID" value="Pp3c4_25970"/>
</dbReference>
<dbReference type="AlphaFoldDB" id="A0A2K1KQ16"/>
<evidence type="ECO:0000313" key="3">
    <source>
        <dbReference type="Proteomes" id="UP000006727"/>
    </source>
</evidence>
<dbReference type="EnsemblPlants" id="Pp3c4_25970V3.2">
    <property type="protein sequence ID" value="PAC:32922038.CDS.1"/>
    <property type="gene ID" value="Pp3c4_25970"/>
</dbReference>
<evidence type="ECO:0000313" key="1">
    <source>
        <dbReference type="EMBL" id="PNR55869.1"/>
    </source>
</evidence>
<dbReference type="EMBL" id="ABEU02000004">
    <property type="protein sequence ID" value="PNR55869.1"/>
    <property type="molecule type" value="Genomic_DNA"/>
</dbReference>
<dbReference type="Gramene" id="Pp3c4_25970V3.1">
    <property type="protein sequence ID" value="PAC:32922037.CDS.1"/>
    <property type="gene ID" value="Pp3c4_25970"/>
</dbReference>
<dbReference type="PaxDb" id="3218-PP1S110_44V6.1"/>
<gene>
    <name evidence="1" type="ORF">PHYPA_006766</name>
</gene>
<organism evidence="1">
    <name type="scientific">Physcomitrium patens</name>
    <name type="common">Spreading-leaved earth moss</name>
    <name type="synonym">Physcomitrella patens</name>
    <dbReference type="NCBI Taxonomy" id="3218"/>
    <lineage>
        <taxon>Eukaryota</taxon>
        <taxon>Viridiplantae</taxon>
        <taxon>Streptophyta</taxon>
        <taxon>Embryophyta</taxon>
        <taxon>Bryophyta</taxon>
        <taxon>Bryophytina</taxon>
        <taxon>Bryopsida</taxon>
        <taxon>Funariidae</taxon>
        <taxon>Funariales</taxon>
        <taxon>Funariaceae</taxon>
        <taxon>Physcomitrium</taxon>
    </lineage>
</organism>
<reference evidence="2" key="3">
    <citation type="submission" date="2020-12" db="UniProtKB">
        <authorList>
            <consortium name="EnsemblPlants"/>
        </authorList>
    </citation>
    <scope>IDENTIFICATION</scope>
</reference>
<dbReference type="InParanoid" id="A0A2K1KQ16"/>
<protein>
    <submittedName>
        <fullName evidence="1 2">Uncharacterized protein</fullName>
    </submittedName>
</protein>
<sequence length="50" mass="5982">MLGLFYKKLLLSLKLTFMFIKNKNNIIKLIFVKKKILLYLAQIHKIALLF</sequence>
<name>A0A2K1KQ16_PHYPA</name>
<reference evidence="1 3" key="2">
    <citation type="journal article" date="2018" name="Plant J.">
        <title>The Physcomitrella patens chromosome-scale assembly reveals moss genome structure and evolution.</title>
        <authorList>
            <person name="Lang D."/>
            <person name="Ullrich K.K."/>
            <person name="Murat F."/>
            <person name="Fuchs J."/>
            <person name="Jenkins J."/>
            <person name="Haas F.B."/>
            <person name="Piednoel M."/>
            <person name="Gundlach H."/>
            <person name="Van Bel M."/>
            <person name="Meyberg R."/>
            <person name="Vives C."/>
            <person name="Morata J."/>
            <person name="Symeonidi A."/>
            <person name="Hiss M."/>
            <person name="Muchero W."/>
            <person name="Kamisugi Y."/>
            <person name="Saleh O."/>
            <person name="Blanc G."/>
            <person name="Decker E.L."/>
            <person name="van Gessel N."/>
            <person name="Grimwood J."/>
            <person name="Hayes R.D."/>
            <person name="Graham S.W."/>
            <person name="Gunter L.E."/>
            <person name="McDaniel S.F."/>
            <person name="Hoernstein S.N.W."/>
            <person name="Larsson A."/>
            <person name="Li F.W."/>
            <person name="Perroud P.F."/>
            <person name="Phillips J."/>
            <person name="Ranjan P."/>
            <person name="Rokshar D.S."/>
            <person name="Rothfels C.J."/>
            <person name="Schneider L."/>
            <person name="Shu S."/>
            <person name="Stevenson D.W."/>
            <person name="Thummler F."/>
            <person name="Tillich M."/>
            <person name="Villarreal Aguilar J.C."/>
            <person name="Widiez T."/>
            <person name="Wong G.K."/>
            <person name="Wymore A."/>
            <person name="Zhang Y."/>
            <person name="Zimmer A.D."/>
            <person name="Quatrano R.S."/>
            <person name="Mayer K.F.X."/>
            <person name="Goodstein D."/>
            <person name="Casacuberta J.M."/>
            <person name="Vandepoele K."/>
            <person name="Reski R."/>
            <person name="Cuming A.C."/>
            <person name="Tuskan G.A."/>
            <person name="Maumus F."/>
            <person name="Salse J."/>
            <person name="Schmutz J."/>
            <person name="Rensing S.A."/>
        </authorList>
    </citation>
    <scope>NUCLEOTIDE SEQUENCE [LARGE SCALE GENOMIC DNA]</scope>
    <source>
        <strain evidence="2 3">cv. Gransden 2004</strain>
    </source>
</reference>
<proteinExistence type="predicted"/>
<keyword evidence="3" id="KW-1185">Reference proteome</keyword>
<accession>A0A2K1KQ16</accession>
<reference evidence="1 3" key="1">
    <citation type="journal article" date="2008" name="Science">
        <title>The Physcomitrella genome reveals evolutionary insights into the conquest of land by plants.</title>
        <authorList>
            <person name="Rensing S."/>
            <person name="Lang D."/>
            <person name="Zimmer A."/>
            <person name="Terry A."/>
            <person name="Salamov A."/>
            <person name="Shapiro H."/>
            <person name="Nishiyama T."/>
            <person name="Perroud P.-F."/>
            <person name="Lindquist E."/>
            <person name="Kamisugi Y."/>
            <person name="Tanahashi T."/>
            <person name="Sakakibara K."/>
            <person name="Fujita T."/>
            <person name="Oishi K."/>
            <person name="Shin-I T."/>
            <person name="Kuroki Y."/>
            <person name="Toyoda A."/>
            <person name="Suzuki Y."/>
            <person name="Hashimoto A."/>
            <person name="Yamaguchi K."/>
            <person name="Sugano A."/>
            <person name="Kohara Y."/>
            <person name="Fujiyama A."/>
            <person name="Anterola A."/>
            <person name="Aoki S."/>
            <person name="Ashton N."/>
            <person name="Barbazuk W.B."/>
            <person name="Barker E."/>
            <person name="Bennetzen J."/>
            <person name="Bezanilla M."/>
            <person name="Blankenship R."/>
            <person name="Cho S.H."/>
            <person name="Dutcher S."/>
            <person name="Estelle M."/>
            <person name="Fawcett J.A."/>
            <person name="Gundlach H."/>
            <person name="Hanada K."/>
            <person name="Heyl A."/>
            <person name="Hicks K.A."/>
            <person name="Hugh J."/>
            <person name="Lohr M."/>
            <person name="Mayer K."/>
            <person name="Melkozernov A."/>
            <person name="Murata T."/>
            <person name="Nelson D."/>
            <person name="Pils B."/>
            <person name="Prigge M."/>
            <person name="Reiss B."/>
            <person name="Renner T."/>
            <person name="Rombauts S."/>
            <person name="Rushton P."/>
            <person name="Sanderfoot A."/>
            <person name="Schween G."/>
            <person name="Shiu S.-H."/>
            <person name="Stueber K."/>
            <person name="Theodoulou F.L."/>
            <person name="Tu H."/>
            <person name="Van de Peer Y."/>
            <person name="Verrier P.J."/>
            <person name="Waters E."/>
            <person name="Wood A."/>
            <person name="Yang L."/>
            <person name="Cove D."/>
            <person name="Cuming A."/>
            <person name="Hasebe M."/>
            <person name="Lucas S."/>
            <person name="Mishler D.B."/>
            <person name="Reski R."/>
            <person name="Grigoriev I."/>
            <person name="Quatrano R.S."/>
            <person name="Boore J.L."/>
        </authorList>
    </citation>
    <scope>NUCLEOTIDE SEQUENCE [LARGE SCALE GENOMIC DNA]</scope>
    <source>
        <strain evidence="2 3">cv. Gransden 2004</strain>
    </source>
</reference>
<dbReference type="Proteomes" id="UP000006727">
    <property type="component" value="Chromosome 4"/>
</dbReference>
<evidence type="ECO:0000313" key="2">
    <source>
        <dbReference type="EnsemblPlants" id="PAC:32922037.CDS.1"/>
    </source>
</evidence>